<gene>
    <name evidence="1" type="ORF">Cdeb_01166</name>
</gene>
<organism evidence="1 2">
    <name type="scientific">Caldibacillus debilis GB1</name>
    <dbReference type="NCBI Taxonomy" id="1339248"/>
    <lineage>
        <taxon>Bacteria</taxon>
        <taxon>Bacillati</taxon>
        <taxon>Bacillota</taxon>
        <taxon>Bacilli</taxon>
        <taxon>Bacillales</taxon>
        <taxon>Bacillaceae</taxon>
        <taxon>Caldibacillus</taxon>
    </lineage>
</organism>
<protein>
    <submittedName>
        <fullName evidence="1">Uncharacterized protein</fullName>
    </submittedName>
</protein>
<evidence type="ECO:0000313" key="1">
    <source>
        <dbReference type="EMBL" id="RKO61695.1"/>
    </source>
</evidence>
<evidence type="ECO:0000313" key="2">
    <source>
        <dbReference type="Proteomes" id="UP000286235"/>
    </source>
</evidence>
<sequence precursor="true">MQGNTALVPTTPLLLKKAASNVWGRESEFWDEERAKSLISRAVEQARWDGKIFDALKAINLAEILIGTPGLDEQFNCLFFRGRKAWIHQNKNGHFHYYSRKEGGSGVYRFDFLDLLSIFRHETPKAVFRFLEDTWQVPGITGWYLSQHEKHRDNEMRLVEFCRRPESHPALNQLCGRHWEVLSVLNDYALDNAAPTETAPSRDPVFFLSLQHLSKLVPNFSMTVLTQVVNLFVVLGFLDKLPMDVVPEKMAARAKRLKWERQKDSAISFYSLPRFSGRISDAERKAKTLIEAGIRYYRINRKTVETLFGREEADRVFLQKTYGRPRRNDPVYVTAYGKFYSERERLERMFLEEIQKTGKCEKRSLKESTTLPAYRFDAYWKELVKKHRCKETYPTDLDMKRYGMSRRRLIAVPDYCIIDGLLTIGNNLERKRNEREESA</sequence>
<reference evidence="1 2" key="1">
    <citation type="submission" date="2013-12" db="EMBL/GenBank/DDBJ databases">
        <title>Genome and proteome characterization of Caldibacillus debilis GB1 derived from a cellulolytic aero-tolerant co-culture.</title>
        <authorList>
            <person name="Wushke S.T."/>
            <person name="Zhang X."/>
            <person name="Fristensky B."/>
            <person name="Wilkins J.A."/>
            <person name="Levin D.B."/>
            <person name="Sparling R."/>
        </authorList>
    </citation>
    <scope>NUCLEOTIDE SEQUENCE [LARGE SCALE GENOMIC DNA]</scope>
    <source>
        <strain evidence="1 2">GB1</strain>
    </source>
</reference>
<name>A0A420VDS4_9BACI</name>
<proteinExistence type="predicted"/>
<dbReference type="Proteomes" id="UP000286235">
    <property type="component" value="Unassembled WGS sequence"/>
</dbReference>
<accession>A0A420VDS4</accession>
<keyword evidence="2" id="KW-1185">Reference proteome</keyword>
<dbReference type="AlphaFoldDB" id="A0A420VDS4"/>
<dbReference type="EMBL" id="AZRV01000035">
    <property type="protein sequence ID" value="RKO61695.1"/>
    <property type="molecule type" value="Genomic_DNA"/>
</dbReference>
<comment type="caution">
    <text evidence="1">The sequence shown here is derived from an EMBL/GenBank/DDBJ whole genome shotgun (WGS) entry which is preliminary data.</text>
</comment>